<feature type="compositionally biased region" description="Low complexity" evidence="1">
    <location>
        <begin position="16"/>
        <end position="30"/>
    </location>
</feature>
<protein>
    <submittedName>
        <fullName evidence="2">Uncharacterized protein</fullName>
    </submittedName>
</protein>
<feature type="non-terminal residue" evidence="2">
    <location>
        <position position="81"/>
    </location>
</feature>
<feature type="region of interest" description="Disordered" evidence="1">
    <location>
        <begin position="60"/>
        <end position="81"/>
    </location>
</feature>
<name>A0ABR0LRD6_9PEZI</name>
<dbReference type="Proteomes" id="UP001357485">
    <property type="component" value="Unassembled WGS sequence"/>
</dbReference>
<comment type="caution">
    <text evidence="2">The sequence shown here is derived from an EMBL/GenBank/DDBJ whole genome shotgun (WGS) entry which is preliminary data.</text>
</comment>
<feature type="compositionally biased region" description="Acidic residues" evidence="1">
    <location>
        <begin position="65"/>
        <end position="81"/>
    </location>
</feature>
<evidence type="ECO:0000313" key="3">
    <source>
        <dbReference type="Proteomes" id="UP001357485"/>
    </source>
</evidence>
<evidence type="ECO:0000313" key="2">
    <source>
        <dbReference type="EMBL" id="KAK5215847.1"/>
    </source>
</evidence>
<keyword evidence="3" id="KW-1185">Reference proteome</keyword>
<proteinExistence type="predicted"/>
<dbReference type="EMBL" id="JAVRRA010014342">
    <property type="protein sequence ID" value="KAK5215847.1"/>
    <property type="molecule type" value="Genomic_DNA"/>
</dbReference>
<accession>A0ABR0LRD6</accession>
<evidence type="ECO:0000256" key="1">
    <source>
        <dbReference type="SAM" id="MobiDB-lite"/>
    </source>
</evidence>
<organism evidence="2 3">
    <name type="scientific">Cryomyces antarcticus</name>
    <dbReference type="NCBI Taxonomy" id="329879"/>
    <lineage>
        <taxon>Eukaryota</taxon>
        <taxon>Fungi</taxon>
        <taxon>Dikarya</taxon>
        <taxon>Ascomycota</taxon>
        <taxon>Pezizomycotina</taxon>
        <taxon>Dothideomycetes</taxon>
        <taxon>Dothideomycetes incertae sedis</taxon>
        <taxon>Cryomyces</taxon>
    </lineage>
</organism>
<feature type="region of interest" description="Disordered" evidence="1">
    <location>
        <begin position="1"/>
        <end position="36"/>
    </location>
</feature>
<reference evidence="2 3" key="1">
    <citation type="submission" date="2023-08" db="EMBL/GenBank/DDBJ databases">
        <title>Black Yeasts Isolated from many extreme environments.</title>
        <authorList>
            <person name="Coleine C."/>
            <person name="Stajich J.E."/>
            <person name="Selbmann L."/>
        </authorList>
    </citation>
    <scope>NUCLEOTIDE SEQUENCE [LARGE SCALE GENOMIC DNA]</scope>
    <source>
        <strain evidence="2 3">CCFEE 536</strain>
    </source>
</reference>
<sequence>MDLDKDNANPTILLASDLPSRSLSNPSSISKPRADGSTGLFDTLIPSYTYLNDLLAPPCLSSSEADSDDENVFEEIDEQEV</sequence>
<gene>
    <name evidence="2" type="ORF">LTR16_012841</name>
</gene>